<accession>A0AAD4S3D9</accession>
<comment type="caution">
    <text evidence="1">The sequence shown here is derived from an EMBL/GenBank/DDBJ whole genome shotgun (WGS) entry which is preliminary data.</text>
</comment>
<sequence>MPAPAKRAALWTVVSITCATFVLTDKWSLHVHKLKLSRATEIEMEENHKYEQDKANQGKVVQAKIKQLKTQEFI</sequence>
<evidence type="ECO:0000313" key="1">
    <source>
        <dbReference type="EMBL" id="KAI3856446.1"/>
    </source>
</evidence>
<reference evidence="1" key="1">
    <citation type="submission" date="2022-04" db="EMBL/GenBank/DDBJ databases">
        <title>A functionally conserved STORR gene fusion in Papaver species that diverged 16.8 million years ago.</title>
        <authorList>
            <person name="Catania T."/>
        </authorList>
    </citation>
    <scope>NUCLEOTIDE SEQUENCE</scope>
    <source>
        <strain evidence="1">S-188037</strain>
    </source>
</reference>
<evidence type="ECO:0000313" key="2">
    <source>
        <dbReference type="Proteomes" id="UP001202328"/>
    </source>
</evidence>
<protein>
    <submittedName>
        <fullName evidence="1">Uncharacterized protein</fullName>
    </submittedName>
</protein>
<dbReference type="Proteomes" id="UP001202328">
    <property type="component" value="Unassembled WGS sequence"/>
</dbReference>
<dbReference type="AlphaFoldDB" id="A0AAD4S3D9"/>
<name>A0AAD4S3D9_9MAGN</name>
<proteinExistence type="predicted"/>
<organism evidence="1 2">
    <name type="scientific">Papaver atlanticum</name>
    <dbReference type="NCBI Taxonomy" id="357466"/>
    <lineage>
        <taxon>Eukaryota</taxon>
        <taxon>Viridiplantae</taxon>
        <taxon>Streptophyta</taxon>
        <taxon>Embryophyta</taxon>
        <taxon>Tracheophyta</taxon>
        <taxon>Spermatophyta</taxon>
        <taxon>Magnoliopsida</taxon>
        <taxon>Ranunculales</taxon>
        <taxon>Papaveraceae</taxon>
        <taxon>Papaveroideae</taxon>
        <taxon>Papaver</taxon>
    </lineage>
</organism>
<dbReference type="EMBL" id="JAJJMB010015001">
    <property type="protein sequence ID" value="KAI3856446.1"/>
    <property type="molecule type" value="Genomic_DNA"/>
</dbReference>
<keyword evidence="2" id="KW-1185">Reference proteome</keyword>
<gene>
    <name evidence="1" type="ORF">MKW98_008898</name>
</gene>